<evidence type="ECO:0000256" key="6">
    <source>
        <dbReference type="ARBA" id="ARBA00023136"/>
    </source>
</evidence>
<keyword evidence="8" id="KW-1185">Reference proteome</keyword>
<proteinExistence type="predicted"/>
<dbReference type="PRINTS" id="PR00449">
    <property type="entry name" value="RASTRNSFRMNG"/>
</dbReference>
<organism evidence="7 8">
    <name type="scientific">Microbotryum silenes-dioicae</name>
    <dbReference type="NCBI Taxonomy" id="796604"/>
    <lineage>
        <taxon>Eukaryota</taxon>
        <taxon>Fungi</taxon>
        <taxon>Dikarya</taxon>
        <taxon>Basidiomycota</taxon>
        <taxon>Pucciniomycotina</taxon>
        <taxon>Microbotryomycetes</taxon>
        <taxon>Microbotryales</taxon>
        <taxon>Microbotryaceae</taxon>
        <taxon>Microbotryum</taxon>
    </lineage>
</organism>
<dbReference type="AlphaFoldDB" id="A0A2X0MI60"/>
<dbReference type="Proteomes" id="UP000249464">
    <property type="component" value="Unassembled WGS sequence"/>
</dbReference>
<dbReference type="GO" id="GO:0003924">
    <property type="term" value="F:GTPase activity"/>
    <property type="evidence" value="ECO:0007669"/>
    <property type="project" value="InterPro"/>
</dbReference>
<accession>A0A2X0MI60</accession>
<name>A0A2X0MI60_9BASI</name>
<dbReference type="SMART" id="SM00173">
    <property type="entry name" value="RAS"/>
    <property type="match status" value="1"/>
</dbReference>
<evidence type="ECO:0000256" key="1">
    <source>
        <dbReference type="ARBA" id="ARBA00004342"/>
    </source>
</evidence>
<dbReference type="GO" id="GO:0005525">
    <property type="term" value="F:GTP binding"/>
    <property type="evidence" value="ECO:0007669"/>
    <property type="project" value="UniProtKB-KW"/>
</dbReference>
<dbReference type="STRING" id="796604.A0A2X0MI60"/>
<keyword evidence="2" id="KW-1003">Cell membrane</keyword>
<evidence type="ECO:0000256" key="2">
    <source>
        <dbReference type="ARBA" id="ARBA00022475"/>
    </source>
</evidence>
<evidence type="ECO:0000256" key="4">
    <source>
        <dbReference type="ARBA" id="ARBA00022801"/>
    </source>
</evidence>
<dbReference type="FunFam" id="3.40.50.300:FF:001763">
    <property type="entry name" value="Ras family gtpase"/>
    <property type="match status" value="1"/>
</dbReference>
<dbReference type="SUPFAM" id="SSF52540">
    <property type="entry name" value="P-loop containing nucleoside triphosphate hydrolases"/>
    <property type="match status" value="1"/>
</dbReference>
<dbReference type="NCBIfam" id="TIGR00231">
    <property type="entry name" value="small_GTP"/>
    <property type="match status" value="1"/>
</dbReference>
<evidence type="ECO:0000256" key="5">
    <source>
        <dbReference type="ARBA" id="ARBA00023134"/>
    </source>
</evidence>
<dbReference type="PROSITE" id="PS51421">
    <property type="entry name" value="RAS"/>
    <property type="match status" value="1"/>
</dbReference>
<dbReference type="PROSITE" id="PS51420">
    <property type="entry name" value="RHO"/>
    <property type="match status" value="1"/>
</dbReference>
<evidence type="ECO:0000256" key="3">
    <source>
        <dbReference type="ARBA" id="ARBA00022741"/>
    </source>
</evidence>
<keyword evidence="6" id="KW-0472">Membrane</keyword>
<gene>
    <name evidence="7" type="primary">BQ5605_C009g05741</name>
    <name evidence="7" type="ORF">BQ5605_C009G05741</name>
</gene>
<dbReference type="Pfam" id="PF00071">
    <property type="entry name" value="Ras"/>
    <property type="match status" value="1"/>
</dbReference>
<dbReference type="InterPro" id="IPR001806">
    <property type="entry name" value="Small_GTPase"/>
</dbReference>
<evidence type="ECO:0000313" key="7">
    <source>
        <dbReference type="EMBL" id="SGY85130.1"/>
    </source>
</evidence>
<dbReference type="PROSITE" id="PS51419">
    <property type="entry name" value="RAB"/>
    <property type="match status" value="1"/>
</dbReference>
<dbReference type="InterPro" id="IPR020849">
    <property type="entry name" value="Small_GTPase_Ras-type"/>
</dbReference>
<dbReference type="SMART" id="SM00174">
    <property type="entry name" value="RHO"/>
    <property type="match status" value="1"/>
</dbReference>
<evidence type="ECO:0000313" key="8">
    <source>
        <dbReference type="Proteomes" id="UP000249464"/>
    </source>
</evidence>
<dbReference type="InterPro" id="IPR005225">
    <property type="entry name" value="Small_GTP-bd"/>
</dbReference>
<keyword evidence="3" id="KW-0547">Nucleotide-binding</keyword>
<dbReference type="GO" id="GO:0005886">
    <property type="term" value="C:plasma membrane"/>
    <property type="evidence" value="ECO:0007669"/>
    <property type="project" value="UniProtKB-SubCell"/>
</dbReference>
<dbReference type="Gene3D" id="3.40.50.300">
    <property type="entry name" value="P-loop containing nucleotide triphosphate hydrolases"/>
    <property type="match status" value="1"/>
</dbReference>
<dbReference type="GO" id="GO:0007165">
    <property type="term" value="P:signal transduction"/>
    <property type="evidence" value="ECO:0007669"/>
    <property type="project" value="InterPro"/>
</dbReference>
<protein>
    <submittedName>
        <fullName evidence="7">BQ5605_C009g05741 protein</fullName>
    </submittedName>
</protein>
<dbReference type="SMART" id="SM00175">
    <property type="entry name" value="RAB"/>
    <property type="match status" value="1"/>
</dbReference>
<keyword evidence="5" id="KW-0342">GTP-binding</keyword>
<dbReference type="InterPro" id="IPR027417">
    <property type="entry name" value="P-loop_NTPase"/>
</dbReference>
<keyword evidence="4" id="KW-0378">Hydrolase</keyword>
<sequence length="199" mass="22487">MRRLGNETRKEYKIVIMGGGGVGKSAITVRFVHSLFVEKYDPTIEDSYRKTMVVDGITCHCDIMDTAGTEQFMALHSMYMKTGDGFVLVFSLSSMESVSELQNIREQIHRIKEAESRIRVPLVLCGNKCDLGAERQVPRDVAVGLSRAWGGVPYYETSARKEINIQEVFEDVVRQMIKAGVGTKYKDRRSRQPKTCVII</sequence>
<dbReference type="EMBL" id="FQNC01000049">
    <property type="protein sequence ID" value="SGY85130.1"/>
    <property type="molecule type" value="Genomic_DNA"/>
</dbReference>
<dbReference type="PANTHER" id="PTHR24070">
    <property type="entry name" value="RAS, DI-RAS, AND RHEB FAMILY MEMBERS OF SMALL GTPASE SUPERFAMILY"/>
    <property type="match status" value="1"/>
</dbReference>
<comment type="subcellular location">
    <subcellularLocation>
        <location evidence="1">Cell membrane</location>
        <topology evidence="1">Lipid-anchor</topology>
        <orientation evidence="1">Cytoplasmic side</orientation>
    </subcellularLocation>
</comment>
<reference evidence="7 8" key="1">
    <citation type="submission" date="2016-11" db="EMBL/GenBank/DDBJ databases">
        <authorList>
            <person name="Jaros S."/>
            <person name="Januszkiewicz K."/>
            <person name="Wedrychowicz H."/>
        </authorList>
    </citation>
    <scope>NUCLEOTIDE SEQUENCE [LARGE SCALE GENOMIC DNA]</scope>
</reference>